<dbReference type="EMBL" id="JAZDQU010000001">
    <property type="protein sequence ID" value="MEE1884216.1"/>
    <property type="molecule type" value="Genomic_DNA"/>
</dbReference>
<proteinExistence type="predicted"/>
<keyword evidence="1" id="KW-0472">Membrane</keyword>
<gene>
    <name evidence="2" type="ORF">VRU49_02175</name>
</gene>
<comment type="caution">
    <text evidence="2">The sequence shown here is derived from an EMBL/GenBank/DDBJ whole genome shotgun (WGS) entry which is preliminary data.</text>
</comment>
<keyword evidence="3" id="KW-1185">Reference proteome</keyword>
<keyword evidence="1" id="KW-0812">Transmembrane</keyword>
<feature type="transmembrane region" description="Helical" evidence="1">
    <location>
        <begin position="7"/>
        <end position="25"/>
    </location>
</feature>
<sequence>MERLNQWLWVIDIAIFSALLVVYAYDLEQGTPIGVSSTQAGRQEMLIALSGALGFKGSIVLAVLAMKATAI</sequence>
<evidence type="ECO:0000256" key="1">
    <source>
        <dbReference type="SAM" id="Phobius"/>
    </source>
</evidence>
<dbReference type="Proteomes" id="UP001337681">
    <property type="component" value="Unassembled WGS sequence"/>
</dbReference>
<dbReference type="RefSeq" id="WP_330145133.1">
    <property type="nucleotide sequence ID" value="NZ_JAZDQU010000001.1"/>
</dbReference>
<evidence type="ECO:0000313" key="3">
    <source>
        <dbReference type="Proteomes" id="UP001337681"/>
    </source>
</evidence>
<reference evidence="2 3" key="1">
    <citation type="submission" date="2024-01" db="EMBL/GenBank/DDBJ databases">
        <title>Pedobacter sp. nov., isolated from oil-contaminated soil.</title>
        <authorList>
            <person name="Le N.T.T."/>
        </authorList>
    </citation>
    <scope>NUCLEOTIDE SEQUENCE [LARGE SCALE GENOMIC DNA]</scope>
    <source>
        <strain evidence="2 3">VNH31</strain>
    </source>
</reference>
<evidence type="ECO:0000313" key="2">
    <source>
        <dbReference type="EMBL" id="MEE1884216.1"/>
    </source>
</evidence>
<organism evidence="2 3">
    <name type="scientific">Pedobacter flavus</name>
    <dbReference type="NCBI Taxonomy" id="3113906"/>
    <lineage>
        <taxon>Bacteria</taxon>
        <taxon>Pseudomonadati</taxon>
        <taxon>Bacteroidota</taxon>
        <taxon>Sphingobacteriia</taxon>
        <taxon>Sphingobacteriales</taxon>
        <taxon>Sphingobacteriaceae</taxon>
        <taxon>Pedobacter</taxon>
    </lineage>
</organism>
<name>A0ABU7GYX6_9SPHI</name>
<accession>A0ABU7GYX6</accession>
<keyword evidence="1" id="KW-1133">Transmembrane helix</keyword>
<protein>
    <submittedName>
        <fullName evidence="2">Uncharacterized protein</fullName>
    </submittedName>
</protein>
<feature type="transmembrane region" description="Helical" evidence="1">
    <location>
        <begin position="45"/>
        <end position="66"/>
    </location>
</feature>